<keyword evidence="4" id="KW-1185">Reference proteome</keyword>
<dbReference type="InterPro" id="IPR014729">
    <property type="entry name" value="Rossmann-like_a/b/a_fold"/>
</dbReference>
<accession>A0A3N6LLE3</accession>
<dbReference type="CDD" id="cd00293">
    <property type="entry name" value="USP-like"/>
    <property type="match status" value="1"/>
</dbReference>
<evidence type="ECO:0000313" key="4">
    <source>
        <dbReference type="Proteomes" id="UP000273828"/>
    </source>
</evidence>
<evidence type="ECO:0000256" key="1">
    <source>
        <dbReference type="ARBA" id="ARBA00008791"/>
    </source>
</evidence>
<protein>
    <submittedName>
        <fullName evidence="3">Universal stress protein</fullName>
    </submittedName>
</protein>
<name>A0A3N6LLE3_9EURY</name>
<organism evidence="3 4">
    <name type="scientific">Natrarchaeobius halalkaliphilus</name>
    <dbReference type="NCBI Taxonomy" id="1679091"/>
    <lineage>
        <taxon>Archaea</taxon>
        <taxon>Methanobacteriati</taxon>
        <taxon>Methanobacteriota</taxon>
        <taxon>Stenosarchaea group</taxon>
        <taxon>Halobacteria</taxon>
        <taxon>Halobacteriales</taxon>
        <taxon>Natrialbaceae</taxon>
        <taxon>Natrarchaeobius</taxon>
    </lineage>
</organism>
<dbReference type="Gene3D" id="3.40.50.620">
    <property type="entry name" value="HUPs"/>
    <property type="match status" value="1"/>
</dbReference>
<dbReference type="PANTHER" id="PTHR46268">
    <property type="entry name" value="STRESS RESPONSE PROTEIN NHAX"/>
    <property type="match status" value="1"/>
</dbReference>
<dbReference type="Proteomes" id="UP000273828">
    <property type="component" value="Unassembled WGS sequence"/>
</dbReference>
<comment type="caution">
    <text evidence="3">The sequence shown here is derived from an EMBL/GenBank/DDBJ whole genome shotgun (WGS) entry which is preliminary data.</text>
</comment>
<dbReference type="AlphaFoldDB" id="A0A3N6LLE3"/>
<comment type="similarity">
    <text evidence="1">Belongs to the universal stress protein A family.</text>
</comment>
<proteinExistence type="inferred from homology"/>
<feature type="domain" description="UspA" evidence="2">
    <location>
        <begin position="3"/>
        <end position="139"/>
    </location>
</feature>
<dbReference type="PANTHER" id="PTHR46268:SF6">
    <property type="entry name" value="UNIVERSAL STRESS PROTEIN UP12"/>
    <property type="match status" value="1"/>
</dbReference>
<dbReference type="OrthoDB" id="307404at2157"/>
<dbReference type="RefSeq" id="WP_124179119.1">
    <property type="nucleotide sequence ID" value="NZ_REFY01000005.1"/>
</dbReference>
<evidence type="ECO:0000259" key="2">
    <source>
        <dbReference type="Pfam" id="PF00582"/>
    </source>
</evidence>
<sequence>MAIVAAVDREERSRHVIREAERLADSFGDSIHVVHVLTRSEFVEMGVDSAESGTDGVSMDDIRDAATRIAAEAGDDIESEWEAVGLIGDPATRVIEYADEQDARYVVVAPRKRSPTGKVLFGSVAQTVLLNADRPVVTVLEGDSS</sequence>
<dbReference type="InterPro" id="IPR006016">
    <property type="entry name" value="UspA"/>
</dbReference>
<dbReference type="EMBL" id="REFY01000005">
    <property type="protein sequence ID" value="RQG87920.1"/>
    <property type="molecule type" value="Genomic_DNA"/>
</dbReference>
<gene>
    <name evidence="3" type="ORF">EA462_13740</name>
</gene>
<evidence type="ECO:0000313" key="3">
    <source>
        <dbReference type="EMBL" id="RQG87920.1"/>
    </source>
</evidence>
<dbReference type="SUPFAM" id="SSF52402">
    <property type="entry name" value="Adenine nucleotide alpha hydrolases-like"/>
    <property type="match status" value="1"/>
</dbReference>
<reference evidence="3 4" key="1">
    <citation type="submission" date="2018-10" db="EMBL/GenBank/DDBJ databases">
        <title>Natrarchaeobius chitinivorans gen. nov., sp. nov., and Natrarchaeobius haloalkaliphilus sp. nov., alkaliphilic, chitin-utilizing haloarchaea from hypersaline alkaline lakes.</title>
        <authorList>
            <person name="Sorokin D.Y."/>
            <person name="Elcheninov A.G."/>
            <person name="Kostrikina N.A."/>
            <person name="Bale N.J."/>
            <person name="Sinninghe Damste J.S."/>
            <person name="Khijniak T.V."/>
            <person name="Kublanov I.V."/>
            <person name="Toshchakov S.V."/>
        </authorList>
    </citation>
    <scope>NUCLEOTIDE SEQUENCE [LARGE SCALE GENOMIC DNA]</scope>
    <source>
        <strain evidence="3 4">AArcht-Sl</strain>
    </source>
</reference>
<dbReference type="Pfam" id="PF00582">
    <property type="entry name" value="Usp"/>
    <property type="match status" value="1"/>
</dbReference>